<accession>A0A9R0P164</accession>
<proteinExistence type="predicted"/>
<reference evidence="1 2" key="1">
    <citation type="journal article" date="2011" name="J. Bacteriol.">
        <title>Whole genome sequence of the rifamycin B-producing strain Amycolatopsis mediterranei S699.</title>
        <authorList>
            <person name="Verma M."/>
            <person name="Kaur J."/>
            <person name="Kumar M."/>
            <person name="Kumari K."/>
            <person name="Saxena A."/>
            <person name="Anand S."/>
            <person name="Nigam A."/>
            <person name="Ravi V."/>
            <person name="Raghuvanshi S."/>
            <person name="Khurana P."/>
            <person name="Tyagi A.K."/>
            <person name="Khurana J.P."/>
            <person name="Lal R."/>
        </authorList>
    </citation>
    <scope>NUCLEOTIDE SEQUENCE [LARGE SCALE GENOMIC DNA]</scope>
    <source>
        <strain evidence="1 2">S699</strain>
    </source>
</reference>
<dbReference type="Proteomes" id="UP000006138">
    <property type="component" value="Chromosome"/>
</dbReference>
<organism evidence="1 2">
    <name type="scientific">Amycolatopsis mediterranei (strain S699)</name>
    <name type="common">Nocardia mediterranei</name>
    <dbReference type="NCBI Taxonomy" id="713604"/>
    <lineage>
        <taxon>Bacteria</taxon>
        <taxon>Bacillati</taxon>
        <taxon>Actinomycetota</taxon>
        <taxon>Actinomycetes</taxon>
        <taxon>Pseudonocardiales</taxon>
        <taxon>Pseudonocardiaceae</taxon>
        <taxon>Amycolatopsis</taxon>
    </lineage>
</organism>
<gene>
    <name evidence="1" type="ordered locus">RAM_29290</name>
</gene>
<evidence type="ECO:0000313" key="2">
    <source>
        <dbReference type="Proteomes" id="UP000006138"/>
    </source>
</evidence>
<name>A0A9R0P164_AMYMS</name>
<protein>
    <submittedName>
        <fullName evidence="1">Uncharacterized protein</fullName>
    </submittedName>
</protein>
<keyword evidence="2" id="KW-1185">Reference proteome</keyword>
<sequence length="35" mass="3809">MTARTADDLVVNPGRDGELSVGSVLYYVGNGRNRR</sequence>
<dbReference type="AlphaFoldDB" id="A0A9R0P164"/>
<evidence type="ECO:0000313" key="1">
    <source>
        <dbReference type="EMBL" id="AEK44335.1"/>
    </source>
</evidence>
<dbReference type="EMBL" id="CP002896">
    <property type="protein sequence ID" value="AEK44335.1"/>
    <property type="molecule type" value="Genomic_DNA"/>
</dbReference>
<dbReference type="KEGG" id="amn:RAM_29290"/>